<accession>A0ABD0JMU7</accession>
<feature type="compositionally biased region" description="Basic and acidic residues" evidence="5">
    <location>
        <begin position="631"/>
        <end position="647"/>
    </location>
</feature>
<feature type="domain" description="RRM" evidence="6">
    <location>
        <begin position="266"/>
        <end position="347"/>
    </location>
</feature>
<evidence type="ECO:0000256" key="4">
    <source>
        <dbReference type="PROSITE-ProRule" id="PRU00176"/>
    </source>
</evidence>
<dbReference type="GO" id="GO:0005634">
    <property type="term" value="C:nucleus"/>
    <property type="evidence" value="ECO:0007669"/>
    <property type="project" value="UniProtKB-SubCell"/>
</dbReference>
<dbReference type="InterPro" id="IPR000467">
    <property type="entry name" value="G_patch_dom"/>
</dbReference>
<feature type="compositionally biased region" description="Basic and acidic residues" evidence="5">
    <location>
        <begin position="147"/>
        <end position="194"/>
    </location>
</feature>
<dbReference type="SUPFAM" id="SSF90209">
    <property type="entry name" value="Ran binding protein zinc finger-like"/>
    <property type="match status" value="1"/>
</dbReference>
<dbReference type="AlphaFoldDB" id="A0ABD0JMU7"/>
<dbReference type="Proteomes" id="UP001519460">
    <property type="component" value="Unassembled WGS sequence"/>
</dbReference>
<gene>
    <name evidence="8" type="ORF">BaRGS_00032747</name>
</gene>
<dbReference type="Gene3D" id="3.30.70.330">
    <property type="match status" value="2"/>
</dbReference>
<dbReference type="PANTHER" id="PTHR13948:SF3">
    <property type="entry name" value="FI21118P1"/>
    <property type="match status" value="1"/>
</dbReference>
<dbReference type="InterPro" id="IPR000504">
    <property type="entry name" value="RRM_dom"/>
</dbReference>
<dbReference type="InterPro" id="IPR036443">
    <property type="entry name" value="Znf_RanBP2_sf"/>
</dbReference>
<feature type="region of interest" description="Disordered" evidence="5">
    <location>
        <begin position="38"/>
        <end position="67"/>
    </location>
</feature>
<feature type="region of interest" description="Disordered" evidence="5">
    <location>
        <begin position="703"/>
        <end position="753"/>
    </location>
</feature>
<proteinExistence type="predicted"/>
<feature type="compositionally biased region" description="Polar residues" evidence="5">
    <location>
        <begin position="605"/>
        <end position="620"/>
    </location>
</feature>
<sequence length="926" mass="104945">MYYGVQYTDSNPGVLGDPMRNRDNFIYNQGQGTEYRREEDHFGGQSHTQPLGFSDRGYGGGDFADNQRVDRSRDSEWRVNYNQTAFQQPGPSFESAPQNFQYGSDPGMFLNENRRDDFKDMDRERDRDSALFCVGAADKAGTRPRNSRRDEGNWERSGRRYRGDRDWSGDRDRRRDRRNSRDRDRRDRSPRDDNSNMDVSDDSRMDHSDDSRDYSPGRERSRDRDRDRSRRDWDDDRDRSKNWDDRDRERPNEREGERWMTETPSATILLRGLNNSVTENDVITELVRIGLPPKDVRFMRRVTGASRGFGFVEFQTQSEAQRWMDLNQGILQLPGTGQRIPMHYSAPRVGRESRDAANRMDWMCKCGAHNFKRRDFCYKCNTNRRIAEDPLCGVTELDPATHVGKTPCNTILFRDLDALTSEQGILQAIAALTSLPIKSSQVIRDEMNTSLCFGFIELNSVASAKQLHDFLLAQNPPLAIDGKQVLVSYAKNTFNTSLDIIQKAQQKLAQNQYYLNYSYYGAQGQDSQYYNYSQYYGTQANAATASSSAPATPDVSTYQFDKTSGYYYDPSTGLYYEPTTQYYYNSKTGQWMYWDAERSTYLPAPTQTGDTSAFNQPGETESSDAYSYSAESKKDKNDDKKDKEKTKVAKKIAKDMEKWAKAMNAQKEAQKEELRKFTNIAGRKESAAADAGFAILQKSKEDMKLMPPPPMSINPAPEPEAPSAAGGPSAAGNKSGLVASYGGDSDDSGDDDDGGVVDEAKLVDWAKLACLLCKRKFQSREILTKHTQFSDLHKQNLESLRTKSAGRVEKKEYRDRAKERRQKYGVPAPPVPKKQAQIDLPEVYEQPTKQGIGAENVGNKLLQKMGWAAGQGLGKANQGRTDPIETQRRAAQAGLGARGANIVAEEGATYKDCVKKTMFARFHDVE</sequence>
<dbReference type="CDD" id="cd16162">
    <property type="entry name" value="OCRE_RBM5_like"/>
    <property type="match status" value="1"/>
</dbReference>
<evidence type="ECO:0000256" key="1">
    <source>
        <dbReference type="ARBA" id="ARBA00004123"/>
    </source>
</evidence>
<dbReference type="GO" id="GO:0003723">
    <property type="term" value="F:RNA binding"/>
    <property type="evidence" value="ECO:0007669"/>
    <property type="project" value="UniProtKB-UniRule"/>
</dbReference>
<feature type="region of interest" description="Disordered" evidence="5">
    <location>
        <begin position="806"/>
        <end position="833"/>
    </location>
</feature>
<feature type="compositionally biased region" description="Low complexity" evidence="5">
    <location>
        <begin position="721"/>
        <end position="732"/>
    </location>
</feature>
<feature type="compositionally biased region" description="Basic and acidic residues" evidence="5">
    <location>
        <begin position="806"/>
        <end position="818"/>
    </location>
</feature>
<keyword evidence="2 4" id="KW-0694">RNA-binding</keyword>
<evidence type="ECO:0000259" key="6">
    <source>
        <dbReference type="PROSITE" id="PS50102"/>
    </source>
</evidence>
<name>A0ABD0JMU7_9CAEN</name>
<feature type="compositionally biased region" description="Basic and acidic residues" evidence="5">
    <location>
        <begin position="201"/>
        <end position="260"/>
    </location>
</feature>
<dbReference type="SMART" id="SM00443">
    <property type="entry name" value="G_patch"/>
    <property type="match status" value="1"/>
</dbReference>
<evidence type="ECO:0000313" key="8">
    <source>
        <dbReference type="EMBL" id="KAK7476040.1"/>
    </source>
</evidence>
<dbReference type="SUPFAM" id="SSF54928">
    <property type="entry name" value="RNA-binding domain, RBD"/>
    <property type="match status" value="1"/>
</dbReference>
<feature type="domain" description="G-patch" evidence="7">
    <location>
        <begin position="854"/>
        <end position="900"/>
    </location>
</feature>
<evidence type="ECO:0000256" key="2">
    <source>
        <dbReference type="ARBA" id="ARBA00022884"/>
    </source>
</evidence>
<evidence type="ECO:0000256" key="3">
    <source>
        <dbReference type="ARBA" id="ARBA00023242"/>
    </source>
</evidence>
<dbReference type="Pfam" id="PF17780">
    <property type="entry name" value="OCRE"/>
    <property type="match status" value="1"/>
</dbReference>
<keyword evidence="3" id="KW-0539">Nucleus</keyword>
<evidence type="ECO:0000259" key="7">
    <source>
        <dbReference type="PROSITE" id="PS50174"/>
    </source>
</evidence>
<keyword evidence="9" id="KW-1185">Reference proteome</keyword>
<comment type="caution">
    <text evidence="8">The sequence shown here is derived from an EMBL/GenBank/DDBJ whole genome shotgun (WGS) entry which is preliminary data.</text>
</comment>
<dbReference type="Pfam" id="PF01585">
    <property type="entry name" value="G-patch"/>
    <property type="match status" value="1"/>
</dbReference>
<dbReference type="CDD" id="cd12313">
    <property type="entry name" value="RRM1_RRM2_RBM5_like"/>
    <property type="match status" value="1"/>
</dbReference>
<dbReference type="InterPro" id="IPR041591">
    <property type="entry name" value="OCRE"/>
</dbReference>
<evidence type="ECO:0008006" key="10">
    <source>
        <dbReference type="Google" id="ProtNLM"/>
    </source>
</evidence>
<organism evidence="8 9">
    <name type="scientific">Batillaria attramentaria</name>
    <dbReference type="NCBI Taxonomy" id="370345"/>
    <lineage>
        <taxon>Eukaryota</taxon>
        <taxon>Metazoa</taxon>
        <taxon>Spiralia</taxon>
        <taxon>Lophotrochozoa</taxon>
        <taxon>Mollusca</taxon>
        <taxon>Gastropoda</taxon>
        <taxon>Caenogastropoda</taxon>
        <taxon>Sorbeoconcha</taxon>
        <taxon>Cerithioidea</taxon>
        <taxon>Batillariidae</taxon>
        <taxon>Batillaria</taxon>
    </lineage>
</organism>
<feature type="region of interest" description="Disordered" evidence="5">
    <location>
        <begin position="130"/>
        <end position="261"/>
    </location>
</feature>
<dbReference type="EMBL" id="JACVVK020000387">
    <property type="protein sequence ID" value="KAK7476040.1"/>
    <property type="molecule type" value="Genomic_DNA"/>
</dbReference>
<dbReference type="InterPro" id="IPR012677">
    <property type="entry name" value="Nucleotide-bd_a/b_plait_sf"/>
</dbReference>
<feature type="region of interest" description="Disordered" evidence="5">
    <location>
        <begin position="604"/>
        <end position="647"/>
    </location>
</feature>
<feature type="compositionally biased region" description="Pro residues" evidence="5">
    <location>
        <begin position="706"/>
        <end position="720"/>
    </location>
</feature>
<dbReference type="PROSITE" id="PS50102">
    <property type="entry name" value="RRM"/>
    <property type="match status" value="1"/>
</dbReference>
<dbReference type="PROSITE" id="PS50174">
    <property type="entry name" value="G_PATCH"/>
    <property type="match status" value="1"/>
</dbReference>
<dbReference type="PANTHER" id="PTHR13948">
    <property type="entry name" value="RNA-BINDING PROTEIN"/>
    <property type="match status" value="1"/>
</dbReference>
<dbReference type="SMART" id="SM00360">
    <property type="entry name" value="RRM"/>
    <property type="match status" value="2"/>
</dbReference>
<feature type="compositionally biased region" description="Acidic residues" evidence="5">
    <location>
        <begin position="744"/>
        <end position="753"/>
    </location>
</feature>
<protein>
    <recommendedName>
        <fullName evidence="10">RNA-binding protein</fullName>
    </recommendedName>
</protein>
<evidence type="ECO:0000256" key="5">
    <source>
        <dbReference type="SAM" id="MobiDB-lite"/>
    </source>
</evidence>
<dbReference type="Pfam" id="PF00076">
    <property type="entry name" value="RRM_1"/>
    <property type="match status" value="1"/>
</dbReference>
<comment type="subcellular location">
    <subcellularLocation>
        <location evidence="1">Nucleus</location>
    </subcellularLocation>
</comment>
<reference evidence="8 9" key="1">
    <citation type="journal article" date="2023" name="Sci. Data">
        <title>Genome assembly of the Korean intertidal mud-creeper Batillaria attramentaria.</title>
        <authorList>
            <person name="Patra A.K."/>
            <person name="Ho P.T."/>
            <person name="Jun S."/>
            <person name="Lee S.J."/>
            <person name="Kim Y."/>
            <person name="Won Y.J."/>
        </authorList>
    </citation>
    <scope>NUCLEOTIDE SEQUENCE [LARGE SCALE GENOMIC DNA]</scope>
    <source>
        <strain evidence="8">Wonlab-2016</strain>
    </source>
</reference>
<dbReference type="InterPro" id="IPR035979">
    <property type="entry name" value="RBD_domain_sf"/>
</dbReference>
<evidence type="ECO:0000313" key="9">
    <source>
        <dbReference type="Proteomes" id="UP001519460"/>
    </source>
</evidence>